<dbReference type="EMBL" id="FUWV01000001">
    <property type="protein sequence ID" value="SJZ37470.1"/>
    <property type="molecule type" value="Genomic_DNA"/>
</dbReference>
<keyword evidence="1" id="KW-1133">Transmembrane helix</keyword>
<evidence type="ECO:0000313" key="2">
    <source>
        <dbReference type="EMBL" id="SJZ37470.1"/>
    </source>
</evidence>
<sequence>MNRTSSGFTLVEVLISIALMGITAVSILGLHSISLQNNIISKEIIESTVITKDIMENIKSQLVNGNYKTSEMIAYYEKKYPESEISIKKDFSKGLYEKGILYEIEIKVFNIRKGSTEIVVSKVYIPNKK</sequence>
<protein>
    <submittedName>
        <fullName evidence="2">Prepilin-type N-terminal cleavage/methylation domain-containing protein</fullName>
    </submittedName>
</protein>
<dbReference type="NCBIfam" id="TIGR02532">
    <property type="entry name" value="IV_pilin_GFxxxE"/>
    <property type="match status" value="1"/>
</dbReference>
<evidence type="ECO:0000313" key="3">
    <source>
        <dbReference type="Proteomes" id="UP000196365"/>
    </source>
</evidence>
<dbReference type="Proteomes" id="UP000196365">
    <property type="component" value="Unassembled WGS sequence"/>
</dbReference>
<name>A0A1T4K4V3_9FIRM</name>
<proteinExistence type="predicted"/>
<feature type="transmembrane region" description="Helical" evidence="1">
    <location>
        <begin position="6"/>
        <end position="30"/>
    </location>
</feature>
<evidence type="ECO:0000256" key="1">
    <source>
        <dbReference type="SAM" id="Phobius"/>
    </source>
</evidence>
<keyword evidence="3" id="KW-1185">Reference proteome</keyword>
<organism evidence="2 3">
    <name type="scientific">Garciella nitratireducens DSM 15102</name>
    <dbReference type="NCBI Taxonomy" id="1121911"/>
    <lineage>
        <taxon>Bacteria</taxon>
        <taxon>Bacillati</taxon>
        <taxon>Bacillota</taxon>
        <taxon>Clostridia</taxon>
        <taxon>Eubacteriales</taxon>
        <taxon>Eubacteriaceae</taxon>
        <taxon>Garciella</taxon>
    </lineage>
</organism>
<reference evidence="2 3" key="1">
    <citation type="submission" date="2017-02" db="EMBL/GenBank/DDBJ databases">
        <authorList>
            <person name="Peterson S.W."/>
        </authorList>
    </citation>
    <scope>NUCLEOTIDE SEQUENCE [LARGE SCALE GENOMIC DNA]</scope>
    <source>
        <strain evidence="2 3">DSM 15102</strain>
    </source>
</reference>
<keyword evidence="1" id="KW-0472">Membrane</keyword>
<dbReference type="InterPro" id="IPR012902">
    <property type="entry name" value="N_methyl_site"/>
</dbReference>
<keyword evidence="1" id="KW-0812">Transmembrane</keyword>
<dbReference type="PROSITE" id="PS00409">
    <property type="entry name" value="PROKAR_NTER_METHYL"/>
    <property type="match status" value="1"/>
</dbReference>
<dbReference type="AlphaFoldDB" id="A0A1T4K4V3"/>
<accession>A0A1T4K4V3</accession>
<gene>
    <name evidence="2" type="ORF">SAMN02745973_00345</name>
</gene>
<dbReference type="Pfam" id="PF07963">
    <property type="entry name" value="N_methyl"/>
    <property type="match status" value="1"/>
</dbReference>